<protein>
    <recommendedName>
        <fullName evidence="5">Mitochondria-eating protein</fullName>
    </recommendedName>
    <alternativeName>
        <fullName evidence="12">Spermatogenesis-associated protein 18</fullName>
    </alternativeName>
</protein>
<keyword evidence="16" id="KW-1185">Reference proteome</keyword>
<evidence type="ECO:0000256" key="12">
    <source>
        <dbReference type="ARBA" id="ARBA00032687"/>
    </source>
</evidence>
<evidence type="ECO:0000256" key="5">
    <source>
        <dbReference type="ARBA" id="ARBA00019863"/>
    </source>
</evidence>
<evidence type="ECO:0000256" key="1">
    <source>
        <dbReference type="ARBA" id="ARBA00004294"/>
    </source>
</evidence>
<proteinExistence type="inferred from homology"/>
<organism evidence="15 16">
    <name type="scientific">Acropora cervicornis</name>
    <name type="common">Staghorn coral</name>
    <dbReference type="NCBI Taxonomy" id="6130"/>
    <lineage>
        <taxon>Eukaryota</taxon>
        <taxon>Metazoa</taxon>
        <taxon>Cnidaria</taxon>
        <taxon>Anthozoa</taxon>
        <taxon>Hexacorallia</taxon>
        <taxon>Scleractinia</taxon>
        <taxon>Astrocoeniina</taxon>
        <taxon>Acroporidae</taxon>
        <taxon>Acropora</taxon>
    </lineage>
</organism>
<evidence type="ECO:0000256" key="3">
    <source>
        <dbReference type="ARBA" id="ARBA00004496"/>
    </source>
</evidence>
<name>A0AAD9UR64_ACRCE</name>
<comment type="subcellular location">
    <subcellularLocation>
        <location evidence="3">Cytoplasm</location>
    </subcellularLocation>
    <subcellularLocation>
        <location evidence="2">Mitochondrion matrix</location>
    </subcellularLocation>
    <subcellularLocation>
        <location evidence="1">Mitochondrion outer membrane</location>
    </subcellularLocation>
</comment>
<dbReference type="Pfam" id="PF16026">
    <property type="entry name" value="MIEAP"/>
    <property type="match status" value="1"/>
</dbReference>
<evidence type="ECO:0000256" key="10">
    <source>
        <dbReference type="ARBA" id="ARBA00023128"/>
    </source>
</evidence>
<dbReference type="InterPro" id="IPR031981">
    <property type="entry name" value="MIEAP_C"/>
</dbReference>
<dbReference type="GO" id="GO:0005759">
    <property type="term" value="C:mitochondrial matrix"/>
    <property type="evidence" value="ECO:0007669"/>
    <property type="project" value="UniProtKB-SubCell"/>
</dbReference>
<reference evidence="15" key="1">
    <citation type="journal article" date="2023" name="G3 (Bethesda)">
        <title>Whole genome assembly and annotation of the endangered Caribbean coral Acropora cervicornis.</title>
        <authorList>
            <person name="Selwyn J.D."/>
            <person name="Vollmer S.V."/>
        </authorList>
    </citation>
    <scope>NUCLEOTIDE SEQUENCE</scope>
    <source>
        <strain evidence="15">K2</strain>
    </source>
</reference>
<dbReference type="PANTHER" id="PTHR21771">
    <property type="entry name" value="MITOCHONDRIA-EATING PROTEIN-RELATED"/>
    <property type="match status" value="1"/>
</dbReference>
<keyword evidence="8 13" id="KW-0175">Coiled coil</keyword>
<dbReference type="GO" id="GO:0035694">
    <property type="term" value="P:mitochondrial protein catabolic process"/>
    <property type="evidence" value="ECO:0007669"/>
    <property type="project" value="InterPro"/>
</dbReference>
<evidence type="ECO:0000256" key="9">
    <source>
        <dbReference type="ARBA" id="ARBA00023121"/>
    </source>
</evidence>
<dbReference type="PANTHER" id="PTHR21771:SF1">
    <property type="entry name" value="MITOCHONDRIA-EATING PROTEIN"/>
    <property type="match status" value="1"/>
</dbReference>
<dbReference type="EMBL" id="JARQWQ010000245">
    <property type="protein sequence ID" value="KAK2546901.1"/>
    <property type="molecule type" value="Genomic_DNA"/>
</dbReference>
<feature type="coiled-coil region" evidence="13">
    <location>
        <begin position="65"/>
        <end position="99"/>
    </location>
</feature>
<gene>
    <name evidence="15" type="ORF">P5673_033354</name>
</gene>
<keyword evidence="9" id="KW-0446">Lipid-binding</keyword>
<comment type="similarity">
    <text evidence="4">Belongs to the MIEAP family.</text>
</comment>
<dbReference type="AlphaFoldDB" id="A0AAD9UR64"/>
<evidence type="ECO:0000256" key="13">
    <source>
        <dbReference type="SAM" id="Coils"/>
    </source>
</evidence>
<comment type="caution">
    <text evidence="15">The sequence shown here is derived from an EMBL/GenBank/DDBJ whole genome shotgun (WGS) entry which is preliminary data.</text>
</comment>
<dbReference type="Proteomes" id="UP001249851">
    <property type="component" value="Unassembled WGS sequence"/>
</dbReference>
<evidence type="ECO:0000256" key="11">
    <source>
        <dbReference type="ARBA" id="ARBA00023136"/>
    </source>
</evidence>
<evidence type="ECO:0000313" key="15">
    <source>
        <dbReference type="EMBL" id="KAK2546901.1"/>
    </source>
</evidence>
<evidence type="ECO:0000313" key="16">
    <source>
        <dbReference type="Proteomes" id="UP001249851"/>
    </source>
</evidence>
<evidence type="ECO:0000256" key="4">
    <source>
        <dbReference type="ARBA" id="ARBA00008233"/>
    </source>
</evidence>
<feature type="domain" description="Mitochondria-eating protein C-terminal" evidence="14">
    <location>
        <begin position="109"/>
        <end position="330"/>
    </location>
</feature>
<evidence type="ECO:0000256" key="7">
    <source>
        <dbReference type="ARBA" id="ARBA00022787"/>
    </source>
</evidence>
<dbReference type="InterPro" id="IPR026169">
    <property type="entry name" value="MIEAP"/>
</dbReference>
<dbReference type="GO" id="GO:0008289">
    <property type="term" value="F:lipid binding"/>
    <property type="evidence" value="ECO:0007669"/>
    <property type="project" value="UniProtKB-KW"/>
</dbReference>
<evidence type="ECO:0000256" key="6">
    <source>
        <dbReference type="ARBA" id="ARBA00022490"/>
    </source>
</evidence>
<sequence length="337" mass="38237">MGNYFNKKILSSTSSRELDPLKASSKLDVMAEGTLRDIDKQQISEKINSAFAKIETGFREFHDFAPCLLNRQRELEADLKRAQDRLRQLTREHARQTEHHAENISSTNRPSDLERKYESFCAYQRLDFTEFLRSFRLTNSKDKWTEDYKDAYVACIIFERSYEAARSLRKAVLSTPLFGEQSEKGTITGVRVNIDKNSPIRESLKVILKETAGDANQYDVSSLVEKTLAAISEQEGKDLFGGYDPIILGTENLKKYVKECCSYTWKLVCQTSAYQIEGNRNLAQGKRFNPLRHQACSGSTPTSHDVYIHAVIWPGLLGPSSSVIRKAEVLLGERSGS</sequence>
<keyword evidence="10" id="KW-0496">Mitochondrion</keyword>
<keyword evidence="7" id="KW-1000">Mitochondrion outer membrane</keyword>
<evidence type="ECO:0000256" key="2">
    <source>
        <dbReference type="ARBA" id="ARBA00004305"/>
    </source>
</evidence>
<evidence type="ECO:0000256" key="8">
    <source>
        <dbReference type="ARBA" id="ARBA00023054"/>
    </source>
</evidence>
<dbReference type="GO" id="GO:0035695">
    <property type="term" value="P:mitophagy by internal vacuole formation"/>
    <property type="evidence" value="ECO:0007669"/>
    <property type="project" value="TreeGrafter"/>
</dbReference>
<reference evidence="15" key="2">
    <citation type="journal article" date="2023" name="Science">
        <title>Genomic signatures of disease resistance in endangered staghorn corals.</title>
        <authorList>
            <person name="Vollmer S.V."/>
            <person name="Selwyn J.D."/>
            <person name="Despard B.A."/>
            <person name="Roesel C.L."/>
        </authorList>
    </citation>
    <scope>NUCLEOTIDE SEQUENCE</scope>
    <source>
        <strain evidence="15">K2</strain>
    </source>
</reference>
<accession>A0AAD9UR64</accession>
<dbReference type="GO" id="GO:0005741">
    <property type="term" value="C:mitochondrial outer membrane"/>
    <property type="evidence" value="ECO:0007669"/>
    <property type="project" value="UniProtKB-SubCell"/>
</dbReference>
<keyword evidence="6" id="KW-0963">Cytoplasm</keyword>
<keyword evidence="11" id="KW-0472">Membrane</keyword>
<evidence type="ECO:0000259" key="14">
    <source>
        <dbReference type="Pfam" id="PF16026"/>
    </source>
</evidence>